<evidence type="ECO:0000313" key="1">
    <source>
        <dbReference type="EMBL" id="MCQ5083495.1"/>
    </source>
</evidence>
<dbReference type="AlphaFoldDB" id="A0AAJ1FHE3"/>
<proteinExistence type="predicted"/>
<organism evidence="1 2">
    <name type="scientific">Alistipes onderdonkii</name>
    <dbReference type="NCBI Taxonomy" id="328813"/>
    <lineage>
        <taxon>Bacteria</taxon>
        <taxon>Pseudomonadati</taxon>
        <taxon>Bacteroidota</taxon>
        <taxon>Bacteroidia</taxon>
        <taxon>Bacteroidales</taxon>
        <taxon>Rikenellaceae</taxon>
        <taxon>Alistipes</taxon>
    </lineage>
</organism>
<dbReference type="EMBL" id="JANGBQ010000017">
    <property type="protein sequence ID" value="MCQ5083495.1"/>
    <property type="molecule type" value="Genomic_DNA"/>
</dbReference>
<dbReference type="Proteomes" id="UP001205035">
    <property type="component" value="Unassembled WGS sequence"/>
</dbReference>
<name>A0AAJ1FHE3_9BACT</name>
<accession>A0AAJ1FHE3</accession>
<gene>
    <name evidence="1" type="ORF">NE651_11435</name>
</gene>
<sequence>MYSNEQAKNVTFRTDERMTYGAMNYDGAELMEQLLAQKVSLAQQPAVQTPILPKETP</sequence>
<dbReference type="RefSeq" id="WP_022332302.1">
    <property type="nucleotide sequence ID" value="NZ_DAWDUM010000002.1"/>
</dbReference>
<comment type="caution">
    <text evidence="1">The sequence shown here is derived from an EMBL/GenBank/DDBJ whole genome shotgun (WGS) entry which is preliminary data.</text>
</comment>
<dbReference type="GeneID" id="59809963"/>
<reference evidence="1" key="1">
    <citation type="submission" date="2022-06" db="EMBL/GenBank/DDBJ databases">
        <title>Isolation of gut microbiota from human fecal samples.</title>
        <authorList>
            <person name="Pamer E.G."/>
            <person name="Barat B."/>
            <person name="Waligurski E."/>
            <person name="Medina S."/>
            <person name="Paddock L."/>
            <person name="Mostad J."/>
        </authorList>
    </citation>
    <scope>NUCLEOTIDE SEQUENCE</scope>
    <source>
        <strain evidence="1">DFI.6.22</strain>
    </source>
</reference>
<protein>
    <submittedName>
        <fullName evidence="1">Uncharacterized protein</fullName>
    </submittedName>
</protein>
<evidence type="ECO:0000313" key="2">
    <source>
        <dbReference type="Proteomes" id="UP001205035"/>
    </source>
</evidence>